<reference evidence="1" key="1">
    <citation type="journal article" date="2014" name="Int. J. Syst. Evol. Microbiol.">
        <title>Complete genome sequence of Corynebacterium casei LMG S-19264T (=DSM 44701T), isolated from a smear-ripened cheese.</title>
        <authorList>
            <consortium name="US DOE Joint Genome Institute (JGI-PGF)"/>
            <person name="Walter F."/>
            <person name="Albersmeier A."/>
            <person name="Kalinowski J."/>
            <person name="Ruckert C."/>
        </authorList>
    </citation>
    <scope>NUCLEOTIDE SEQUENCE</scope>
    <source>
        <strain evidence="1">CGMCC 4.7308</strain>
    </source>
</reference>
<name>A0A917SJE0_9ACTN</name>
<dbReference type="Proteomes" id="UP000655208">
    <property type="component" value="Unassembled WGS sequence"/>
</dbReference>
<dbReference type="EMBL" id="BMNA01000001">
    <property type="protein sequence ID" value="GGL84950.1"/>
    <property type="molecule type" value="Genomic_DNA"/>
</dbReference>
<evidence type="ECO:0000313" key="2">
    <source>
        <dbReference type="Proteomes" id="UP000655208"/>
    </source>
</evidence>
<accession>A0A917SJE0</accession>
<keyword evidence="2" id="KW-1185">Reference proteome</keyword>
<evidence type="ECO:0000313" key="1">
    <source>
        <dbReference type="EMBL" id="GGL84950.1"/>
    </source>
</evidence>
<comment type="caution">
    <text evidence="1">The sequence shown here is derived from an EMBL/GenBank/DDBJ whole genome shotgun (WGS) entry which is preliminary data.</text>
</comment>
<dbReference type="RefSeq" id="WP_188939553.1">
    <property type="nucleotide sequence ID" value="NZ_BMNA01000001.1"/>
</dbReference>
<sequence length="167" mass="17177">MSLALVLTVVVIALVAVLAGRAERHPVSGPLAIPLVDQPAAATASCRTLDDALSDDLAGLARRQLVGQTEGVAAWGDPAVVLRCGVTDPRELTCSAALVDVSRVQWLQLSDIGQTTYLAVDRPVRIALTLPDGTGTGAIQEISAVVDQVLPARSVCDGHGSVVPARG</sequence>
<proteinExistence type="predicted"/>
<gene>
    <name evidence="1" type="ORF">GCM10011594_00670</name>
</gene>
<dbReference type="InterPro" id="IPR021903">
    <property type="entry name" value="DUF3515"/>
</dbReference>
<dbReference type="Pfam" id="PF12028">
    <property type="entry name" value="DUF3515"/>
    <property type="match status" value="1"/>
</dbReference>
<protein>
    <recommendedName>
        <fullName evidence="3">DUF3515 domain-containing protein</fullName>
    </recommendedName>
</protein>
<evidence type="ECO:0008006" key="3">
    <source>
        <dbReference type="Google" id="ProtNLM"/>
    </source>
</evidence>
<organism evidence="1 2">
    <name type="scientific">Nakamurella endophytica</name>
    <dbReference type="NCBI Taxonomy" id="1748367"/>
    <lineage>
        <taxon>Bacteria</taxon>
        <taxon>Bacillati</taxon>
        <taxon>Actinomycetota</taxon>
        <taxon>Actinomycetes</taxon>
        <taxon>Nakamurellales</taxon>
        <taxon>Nakamurellaceae</taxon>
        <taxon>Nakamurella</taxon>
    </lineage>
</organism>
<reference evidence="1" key="2">
    <citation type="submission" date="2020-09" db="EMBL/GenBank/DDBJ databases">
        <authorList>
            <person name="Sun Q."/>
            <person name="Zhou Y."/>
        </authorList>
    </citation>
    <scope>NUCLEOTIDE SEQUENCE</scope>
    <source>
        <strain evidence="1">CGMCC 4.7308</strain>
    </source>
</reference>
<dbReference type="AlphaFoldDB" id="A0A917SJE0"/>